<feature type="domain" description="NYN" evidence="1">
    <location>
        <begin position="9"/>
        <end position="151"/>
    </location>
</feature>
<sequence length="174" mass="20286">MKNIKDNIYAFIDSQNLNLGIRDQGWKLDFLKFRIYLKNKYNTTKAYLFIGYMAGNESLYTSLQKIGYILIFKPTLEIRENGKTKTKGNVDAELVLHTMIEYANYHQAIIVSGDGDFHCLIEYLEGKNKLLRIFVPNKKYSSLLRKFNDYIVRVDLLKNSLELKKTKISGRSKP</sequence>
<dbReference type="GO" id="GO:0004540">
    <property type="term" value="F:RNA nuclease activity"/>
    <property type="evidence" value="ECO:0007669"/>
    <property type="project" value="InterPro"/>
</dbReference>
<dbReference type="Gene3D" id="3.40.50.1010">
    <property type="entry name" value="5'-nuclease"/>
    <property type="match status" value="1"/>
</dbReference>
<dbReference type="InterPro" id="IPR021139">
    <property type="entry name" value="NYN"/>
</dbReference>
<gene>
    <name evidence="2" type="ORF">COS81_02295</name>
</gene>
<dbReference type="AlphaFoldDB" id="A0A2M7ANC2"/>
<organism evidence="2 3">
    <name type="scientific">candidate division WWE3 bacterium CG06_land_8_20_14_3_00_42_16</name>
    <dbReference type="NCBI Taxonomy" id="1975083"/>
    <lineage>
        <taxon>Bacteria</taxon>
        <taxon>Katanobacteria</taxon>
    </lineage>
</organism>
<dbReference type="PANTHER" id="PTHR35458:SF2">
    <property type="entry name" value="SLR0755 PROTEIN"/>
    <property type="match status" value="1"/>
</dbReference>
<comment type="caution">
    <text evidence="2">The sequence shown here is derived from an EMBL/GenBank/DDBJ whole genome shotgun (WGS) entry which is preliminary data.</text>
</comment>
<dbReference type="InterPro" id="IPR047140">
    <property type="entry name" value="LabA"/>
</dbReference>
<evidence type="ECO:0000313" key="3">
    <source>
        <dbReference type="Proteomes" id="UP000229916"/>
    </source>
</evidence>
<accession>A0A2M7ANC2</accession>
<dbReference type="Proteomes" id="UP000229916">
    <property type="component" value="Unassembled WGS sequence"/>
</dbReference>
<dbReference type="EMBL" id="PEWD01000047">
    <property type="protein sequence ID" value="PIU68889.1"/>
    <property type="molecule type" value="Genomic_DNA"/>
</dbReference>
<dbReference type="Pfam" id="PF01936">
    <property type="entry name" value="NYN"/>
    <property type="match status" value="1"/>
</dbReference>
<protein>
    <recommendedName>
        <fullName evidence="1">NYN domain-containing protein</fullName>
    </recommendedName>
</protein>
<evidence type="ECO:0000313" key="2">
    <source>
        <dbReference type="EMBL" id="PIU68889.1"/>
    </source>
</evidence>
<dbReference type="PANTHER" id="PTHR35458">
    <property type="entry name" value="SLR0755 PROTEIN"/>
    <property type="match status" value="1"/>
</dbReference>
<evidence type="ECO:0000259" key="1">
    <source>
        <dbReference type="Pfam" id="PF01936"/>
    </source>
</evidence>
<proteinExistence type="predicted"/>
<reference evidence="3" key="1">
    <citation type="submission" date="2017-09" db="EMBL/GenBank/DDBJ databases">
        <title>Depth-based differentiation of microbial function through sediment-hosted aquifers and enrichment of novel symbionts in the deep terrestrial subsurface.</title>
        <authorList>
            <person name="Probst A.J."/>
            <person name="Ladd B."/>
            <person name="Jarett J.K."/>
            <person name="Geller-Mcgrath D.E."/>
            <person name="Sieber C.M.K."/>
            <person name="Emerson J.B."/>
            <person name="Anantharaman K."/>
            <person name="Thomas B.C."/>
            <person name="Malmstrom R."/>
            <person name="Stieglmeier M."/>
            <person name="Klingl A."/>
            <person name="Woyke T."/>
            <person name="Ryan C.M."/>
            <person name="Banfield J.F."/>
        </authorList>
    </citation>
    <scope>NUCLEOTIDE SEQUENCE [LARGE SCALE GENOMIC DNA]</scope>
</reference>
<name>A0A2M7ANC2_UNCKA</name>
<dbReference type="CDD" id="cd10911">
    <property type="entry name" value="PIN_LabA"/>
    <property type="match status" value="1"/>
</dbReference>